<reference evidence="2 3" key="1">
    <citation type="journal article" date="2011" name="Proc. Natl. Acad. Sci. U.S.A.">
        <title>Evolutionary erosion of yeast sex chromosomes by mating-type switching accidents.</title>
        <authorList>
            <person name="Gordon J.L."/>
            <person name="Armisen D."/>
            <person name="Proux-Wera E."/>
            <person name="Oheigeartaigh S.S."/>
            <person name="Byrne K.P."/>
            <person name="Wolfe K.H."/>
        </authorList>
    </citation>
    <scope>NUCLEOTIDE SEQUENCE [LARGE SCALE GENOMIC DNA]</scope>
    <source>
        <strain evidence="3">ATCC 10597 / BCRC 20456 / CBS 421 / NBRC 0211 / NRRL Y-12639</strain>
    </source>
</reference>
<organism evidence="2 3">
    <name type="scientific">Naumovozyma dairenensis (strain ATCC 10597 / BCRC 20456 / CBS 421 / NBRC 0211 / NRRL Y-12639)</name>
    <name type="common">Saccharomyces dairenensis</name>
    <dbReference type="NCBI Taxonomy" id="1071378"/>
    <lineage>
        <taxon>Eukaryota</taxon>
        <taxon>Fungi</taxon>
        <taxon>Dikarya</taxon>
        <taxon>Ascomycota</taxon>
        <taxon>Saccharomycotina</taxon>
        <taxon>Saccharomycetes</taxon>
        <taxon>Saccharomycetales</taxon>
        <taxon>Saccharomycetaceae</taxon>
        <taxon>Naumovozyma</taxon>
    </lineage>
</organism>
<evidence type="ECO:0000313" key="2">
    <source>
        <dbReference type="EMBL" id="CCD25404.1"/>
    </source>
</evidence>
<keyword evidence="1" id="KW-0812">Transmembrane</keyword>
<evidence type="ECO:0008006" key="4">
    <source>
        <dbReference type="Google" id="ProtNLM"/>
    </source>
</evidence>
<dbReference type="RefSeq" id="XP_003670647.1">
    <property type="nucleotide sequence ID" value="XM_003670599.1"/>
</dbReference>
<keyword evidence="1" id="KW-0472">Membrane</keyword>
<dbReference type="KEGG" id="ndi:NDAI_0F00850"/>
<evidence type="ECO:0000256" key="1">
    <source>
        <dbReference type="SAM" id="Phobius"/>
    </source>
</evidence>
<proteinExistence type="predicted"/>
<keyword evidence="1" id="KW-1133">Transmembrane helix</keyword>
<keyword evidence="3" id="KW-1185">Reference proteome</keyword>
<feature type="transmembrane region" description="Helical" evidence="1">
    <location>
        <begin position="509"/>
        <end position="532"/>
    </location>
</feature>
<dbReference type="OMA" id="ECRDITH"/>
<dbReference type="EMBL" id="HE580272">
    <property type="protein sequence ID" value="CCD25404.1"/>
    <property type="molecule type" value="Genomic_DNA"/>
</dbReference>
<protein>
    <recommendedName>
        <fullName evidence="4">MULE transposase domain-containing protein</fullName>
    </recommendedName>
</protein>
<dbReference type="HOGENOM" id="CLU_463205_0_0_1"/>
<sequence>MTFINLDLVATTVMFCNIISHGRMAILILSLRINRVMEALVTTSRPLSQIFVRSTNTRSIEENIKGLVSKLISDFFNISENFDRIEQKRVELAEILGKDILSKNEVVDKQNRFLSNAIKTALQNSGLGAGNRTSEYSSYTMVASISSLLVLYGDFISIGMFFTVDEEKRVFGNIDYPNVGGTVIRVEDEDIDEERQDGEVVDEGLSEELEDVLKDNNREHLMTGSGSFNVMKQCFSRQGLFPAAKMTTVHVTPDVNGVAMDKYIRDSLKYISNNIEPDSLFIATKLLNPNLGNKFAGIFLIDDTFLRGHFKNLINIVGLTTDYRSIPLAHLFTASHEASKACRIAIQLLKRNVDLDCSAANFICDQGKGPEAAIREEHGKEALTLVTRLSKNLIRNAKGRVIEAFQAATHTLDPQVYEESINELIEKFPESKRNSGNSTFKKLTENPRSFSRLKRDYPHWEIFTTNPVEQSHSIIKVLKRGSLVNMIVNLTSFQISCQNKLFLENKKELAFTVWGAMYINCVLALALCFTVVSRGNSSFEVSYDNAGDVSLLKVNQPYCKFLSRDKRYAQRRRDYIHSLMSGPFGSKILVTSDGCQLCKHGSGYLKCPHEVAVVLSVELASSRYEMLETNRIDAVDFLTLLVERIGISKIIEFAECASHYVQW</sequence>
<dbReference type="GeneID" id="11497127"/>
<name>G0WC93_NAUDC</name>
<dbReference type="OrthoDB" id="10635097at2759"/>
<accession>G0WC93</accession>
<gene>
    <name evidence="2" type="primary">NDAI0F00850</name>
    <name evidence="2" type="ordered locus">NDAI_0F00850</name>
</gene>
<dbReference type="AlphaFoldDB" id="G0WC93"/>
<dbReference type="Proteomes" id="UP000000689">
    <property type="component" value="Chromosome 6"/>
</dbReference>
<evidence type="ECO:0000313" key="3">
    <source>
        <dbReference type="Proteomes" id="UP000000689"/>
    </source>
</evidence>